<feature type="compositionally biased region" description="Basic and acidic residues" evidence="1">
    <location>
        <begin position="92"/>
        <end position="103"/>
    </location>
</feature>
<feature type="domain" description="CRIB" evidence="2">
    <location>
        <begin position="35"/>
        <end position="48"/>
    </location>
</feature>
<evidence type="ECO:0000256" key="1">
    <source>
        <dbReference type="SAM" id="MobiDB-lite"/>
    </source>
</evidence>
<dbReference type="InterPro" id="IPR000095">
    <property type="entry name" value="CRIB_dom"/>
</dbReference>
<dbReference type="PROSITE" id="PS50108">
    <property type="entry name" value="CRIB"/>
    <property type="match status" value="1"/>
</dbReference>
<protein>
    <submittedName>
        <fullName evidence="3">PAK-box/P21-Rho-binding</fullName>
    </submittedName>
</protein>
<gene>
    <name evidence="3" type="ORF">Ccrd_009225</name>
</gene>
<name>A0A103YNI0_CYNCS</name>
<evidence type="ECO:0000313" key="4">
    <source>
        <dbReference type="Proteomes" id="UP000243975"/>
    </source>
</evidence>
<dbReference type="PANTHER" id="PTHR46325">
    <property type="entry name" value="CRIB DOMAIN-CONTAINING PROTEIN RIC8"/>
    <property type="match status" value="1"/>
</dbReference>
<keyword evidence="4" id="KW-1185">Reference proteome</keyword>
<feature type="region of interest" description="Disordered" evidence="1">
    <location>
        <begin position="78"/>
        <end position="191"/>
    </location>
</feature>
<dbReference type="Proteomes" id="UP000243975">
    <property type="component" value="Unassembled WGS sequence"/>
</dbReference>
<organism evidence="3 4">
    <name type="scientific">Cynara cardunculus var. scolymus</name>
    <name type="common">Globe artichoke</name>
    <name type="synonym">Cynara scolymus</name>
    <dbReference type="NCBI Taxonomy" id="59895"/>
    <lineage>
        <taxon>Eukaryota</taxon>
        <taxon>Viridiplantae</taxon>
        <taxon>Streptophyta</taxon>
        <taxon>Embryophyta</taxon>
        <taxon>Tracheophyta</taxon>
        <taxon>Spermatophyta</taxon>
        <taxon>Magnoliopsida</taxon>
        <taxon>eudicotyledons</taxon>
        <taxon>Gunneridae</taxon>
        <taxon>Pentapetalae</taxon>
        <taxon>asterids</taxon>
        <taxon>campanulids</taxon>
        <taxon>Asterales</taxon>
        <taxon>Asteraceae</taxon>
        <taxon>Carduoideae</taxon>
        <taxon>Cardueae</taxon>
        <taxon>Carduinae</taxon>
        <taxon>Cynara</taxon>
    </lineage>
</organism>
<comment type="caution">
    <text evidence="3">The sequence shown here is derived from an EMBL/GenBank/DDBJ whole genome shotgun (WGS) entry which is preliminary data.</text>
</comment>
<dbReference type="OMA" id="SIKCMSE"/>
<dbReference type="STRING" id="59895.A0A103YNI0"/>
<dbReference type="EMBL" id="LEKV01000006">
    <property type="protein sequence ID" value="KVI12354.1"/>
    <property type="molecule type" value="Genomic_DNA"/>
</dbReference>
<feature type="non-terminal residue" evidence="3">
    <location>
        <position position="1"/>
    </location>
</feature>
<feature type="compositionally biased region" description="Basic residues" evidence="1">
    <location>
        <begin position="131"/>
        <end position="142"/>
    </location>
</feature>
<dbReference type="PANTHER" id="PTHR46325:SF48">
    <property type="entry name" value="CRIB DOMAIN-CONTAINING PROTEIN"/>
    <property type="match status" value="1"/>
</dbReference>
<accession>A0A103YNI0</accession>
<proteinExistence type="predicted"/>
<dbReference type="AlphaFoldDB" id="A0A103YNI0"/>
<evidence type="ECO:0000259" key="2">
    <source>
        <dbReference type="PROSITE" id="PS50108"/>
    </source>
</evidence>
<sequence length="191" mass="21799">MGTKLLLFADMIMQTDVTINVVGADEEKEEQEIQIGMPTDVKHVAHIGGDGPAVESPSWLVQIMSLYENEIRNELIDRTPETHVGTRNHRASRSEELNRELPDMPKPSKHRHRSMDDSLDPDSQMKDSSTKPKRTRRHRLRRRSQEKGDESPDTNLPDIPKKKTRRKKSNEDGGSTRSKDSEPSNNEPNLD</sequence>
<reference evidence="3 4" key="1">
    <citation type="journal article" date="2016" name="Sci. Rep.">
        <title>The genome sequence of the outbreeding globe artichoke constructed de novo incorporating a phase-aware low-pass sequencing strategy of F1 progeny.</title>
        <authorList>
            <person name="Scaglione D."/>
            <person name="Reyes-Chin-Wo S."/>
            <person name="Acquadro A."/>
            <person name="Froenicke L."/>
            <person name="Portis E."/>
            <person name="Beitel C."/>
            <person name="Tirone M."/>
            <person name="Mauro R."/>
            <person name="Lo Monaco A."/>
            <person name="Mauromicale G."/>
            <person name="Faccioli P."/>
            <person name="Cattivelli L."/>
            <person name="Rieseberg L."/>
            <person name="Michelmore R."/>
            <person name="Lanteri S."/>
        </authorList>
    </citation>
    <scope>NUCLEOTIDE SEQUENCE [LARGE SCALE GENOMIC DNA]</scope>
    <source>
        <strain evidence="3">2C</strain>
    </source>
</reference>
<evidence type="ECO:0000313" key="3">
    <source>
        <dbReference type="EMBL" id="KVI12354.1"/>
    </source>
</evidence>
<dbReference type="Gramene" id="KVI12354">
    <property type="protein sequence ID" value="KVI12354"/>
    <property type="gene ID" value="Ccrd_009225"/>
</dbReference>